<proteinExistence type="predicted"/>
<feature type="compositionally biased region" description="Gly residues" evidence="1">
    <location>
        <begin position="117"/>
        <end position="134"/>
    </location>
</feature>
<gene>
    <name evidence="2" type="ORF">GCM10010218_36340</name>
</gene>
<dbReference type="RefSeq" id="WP_086567940.1">
    <property type="nucleotide sequence ID" value="NZ_BNBD01000006.1"/>
</dbReference>
<organism evidence="2 3">
    <name type="scientific">Streptomyces mashuensis</name>
    <dbReference type="NCBI Taxonomy" id="33904"/>
    <lineage>
        <taxon>Bacteria</taxon>
        <taxon>Bacillati</taxon>
        <taxon>Actinomycetota</taxon>
        <taxon>Actinomycetes</taxon>
        <taxon>Kitasatosporales</taxon>
        <taxon>Streptomycetaceae</taxon>
        <taxon>Streptomyces</taxon>
    </lineage>
</organism>
<name>A0A919ECQ1_9ACTN</name>
<reference evidence="2" key="1">
    <citation type="journal article" date="2014" name="Int. J. Syst. Evol. Microbiol.">
        <title>Complete genome sequence of Corynebacterium casei LMG S-19264T (=DSM 44701T), isolated from a smear-ripened cheese.</title>
        <authorList>
            <consortium name="US DOE Joint Genome Institute (JGI-PGF)"/>
            <person name="Walter F."/>
            <person name="Albersmeier A."/>
            <person name="Kalinowski J."/>
            <person name="Ruckert C."/>
        </authorList>
    </citation>
    <scope>NUCLEOTIDE SEQUENCE</scope>
    <source>
        <strain evidence="2">JCM 4059</strain>
    </source>
</reference>
<comment type="caution">
    <text evidence="2">The sequence shown here is derived from an EMBL/GenBank/DDBJ whole genome shotgun (WGS) entry which is preliminary data.</text>
</comment>
<sequence length="134" mass="13709">MLDEAAIAVATGAAGNIVAYLAQGRADALRTRLSAIFRRGTVQQQSNALRTLDEDAAALAQHTGNQADITARWTGFLTAFLAACPDARADIEALASSAPTSTRSINIGSQHNHGSGTFIGGDNHGGVTFNGGGD</sequence>
<evidence type="ECO:0000313" key="2">
    <source>
        <dbReference type="EMBL" id="GHF51501.1"/>
    </source>
</evidence>
<reference evidence="2" key="2">
    <citation type="submission" date="2020-09" db="EMBL/GenBank/DDBJ databases">
        <authorList>
            <person name="Sun Q."/>
            <person name="Ohkuma M."/>
        </authorList>
    </citation>
    <scope>NUCLEOTIDE SEQUENCE</scope>
    <source>
        <strain evidence="2">JCM 4059</strain>
    </source>
</reference>
<evidence type="ECO:0000313" key="3">
    <source>
        <dbReference type="Proteomes" id="UP000638313"/>
    </source>
</evidence>
<protein>
    <submittedName>
        <fullName evidence="2">Uncharacterized protein</fullName>
    </submittedName>
</protein>
<dbReference type="AlphaFoldDB" id="A0A919ECQ1"/>
<evidence type="ECO:0000256" key="1">
    <source>
        <dbReference type="SAM" id="MobiDB-lite"/>
    </source>
</evidence>
<accession>A0A919ECQ1</accession>
<keyword evidence="3" id="KW-1185">Reference proteome</keyword>
<dbReference type="Proteomes" id="UP000638313">
    <property type="component" value="Unassembled WGS sequence"/>
</dbReference>
<dbReference type="EMBL" id="BNBD01000006">
    <property type="protein sequence ID" value="GHF51501.1"/>
    <property type="molecule type" value="Genomic_DNA"/>
</dbReference>
<feature type="region of interest" description="Disordered" evidence="1">
    <location>
        <begin position="110"/>
        <end position="134"/>
    </location>
</feature>